<dbReference type="Proteomes" id="UP000658733">
    <property type="component" value="Unassembled WGS sequence"/>
</dbReference>
<dbReference type="AlphaFoldDB" id="A0A843ABM1"/>
<protein>
    <submittedName>
        <fullName evidence="1">Uncharacterized protein</fullName>
    </submittedName>
</protein>
<dbReference type="EMBL" id="JADIIN010000043">
    <property type="protein sequence ID" value="MBF4468777.1"/>
    <property type="molecule type" value="Genomic_DNA"/>
</dbReference>
<sequence>MLIGENLKIALLDQYEDTTLLTTCYLTIHLIEGVVLQNLYYLNEDEDSVTCYHDTGINHEIKLIAKDKILLVEPQYKNEVKKEKDIMIQ</sequence>
<reference evidence="1" key="1">
    <citation type="submission" date="2020-10" db="EMBL/GenBank/DDBJ databases">
        <title>Dehalococcoides mccartyi of a TCE/Cr reducing biochatode.</title>
        <authorList>
            <person name="Matturro B."/>
        </authorList>
    </citation>
    <scope>NUCLEOTIDE SEQUENCE</scope>
    <source>
        <strain evidence="1">Bin4</strain>
    </source>
</reference>
<comment type="caution">
    <text evidence="1">The sequence shown here is derived from an EMBL/GenBank/DDBJ whole genome shotgun (WGS) entry which is preliminary data.</text>
</comment>
<organism evidence="1 2">
    <name type="scientific">Methanobrevibacter arboriphilus</name>
    <dbReference type="NCBI Taxonomy" id="39441"/>
    <lineage>
        <taxon>Archaea</taxon>
        <taxon>Methanobacteriati</taxon>
        <taxon>Methanobacteriota</taxon>
        <taxon>Methanomada group</taxon>
        <taxon>Methanobacteria</taxon>
        <taxon>Methanobacteriales</taxon>
        <taxon>Methanobacteriaceae</taxon>
        <taxon>Methanobrevibacter</taxon>
    </lineage>
</organism>
<accession>A0A843ABM1</accession>
<evidence type="ECO:0000313" key="2">
    <source>
        <dbReference type="Proteomes" id="UP000658733"/>
    </source>
</evidence>
<gene>
    <name evidence="1" type="ORF">ISP01_05165</name>
</gene>
<name>A0A843ABM1_METAZ</name>
<dbReference type="RefSeq" id="WP_278522785.1">
    <property type="nucleotide sequence ID" value="NZ_JADIIN010000043.1"/>
</dbReference>
<evidence type="ECO:0000313" key="1">
    <source>
        <dbReference type="EMBL" id="MBF4468777.1"/>
    </source>
</evidence>
<proteinExistence type="predicted"/>